<accession>A0A4Y2IPM8</accession>
<evidence type="ECO:0000256" key="1">
    <source>
        <dbReference type="SAM" id="MobiDB-lite"/>
    </source>
</evidence>
<reference evidence="2 3" key="1">
    <citation type="journal article" date="2019" name="Sci. Rep.">
        <title>Orb-weaving spider Araneus ventricosus genome elucidates the spidroin gene catalogue.</title>
        <authorList>
            <person name="Kono N."/>
            <person name="Nakamura H."/>
            <person name="Ohtoshi R."/>
            <person name="Moran D.A.P."/>
            <person name="Shinohara A."/>
            <person name="Yoshida Y."/>
            <person name="Fujiwara M."/>
            <person name="Mori M."/>
            <person name="Tomita M."/>
            <person name="Arakawa K."/>
        </authorList>
    </citation>
    <scope>NUCLEOTIDE SEQUENCE [LARGE SCALE GENOMIC DNA]</scope>
</reference>
<organism evidence="2 3">
    <name type="scientific">Araneus ventricosus</name>
    <name type="common">Orbweaver spider</name>
    <name type="synonym">Epeira ventricosa</name>
    <dbReference type="NCBI Taxonomy" id="182803"/>
    <lineage>
        <taxon>Eukaryota</taxon>
        <taxon>Metazoa</taxon>
        <taxon>Ecdysozoa</taxon>
        <taxon>Arthropoda</taxon>
        <taxon>Chelicerata</taxon>
        <taxon>Arachnida</taxon>
        <taxon>Araneae</taxon>
        <taxon>Araneomorphae</taxon>
        <taxon>Entelegynae</taxon>
        <taxon>Araneoidea</taxon>
        <taxon>Araneidae</taxon>
        <taxon>Araneus</taxon>
    </lineage>
</organism>
<dbReference type="OrthoDB" id="6468919at2759"/>
<sequence>MLSDKEILQIFQNSGSEEKSELSQDAYIPSNRNEPISSDGYFTEIAQNNFSFESENEENLSINIDSHHAITSGRRSQKRNRKLRESQELTSVSPNELNEEVAKDESV</sequence>
<feature type="region of interest" description="Disordered" evidence="1">
    <location>
        <begin position="11"/>
        <end position="39"/>
    </location>
</feature>
<feature type="region of interest" description="Disordered" evidence="1">
    <location>
        <begin position="63"/>
        <end position="107"/>
    </location>
</feature>
<gene>
    <name evidence="2" type="ORF">AVEN_86238_1</name>
</gene>
<proteinExistence type="predicted"/>
<name>A0A4Y2IPM8_ARAVE</name>
<comment type="caution">
    <text evidence="2">The sequence shown here is derived from an EMBL/GenBank/DDBJ whole genome shotgun (WGS) entry which is preliminary data.</text>
</comment>
<dbReference type="AlphaFoldDB" id="A0A4Y2IPM8"/>
<keyword evidence="3" id="KW-1185">Reference proteome</keyword>
<dbReference type="EMBL" id="BGPR01002805">
    <property type="protein sequence ID" value="GBM79159.1"/>
    <property type="molecule type" value="Genomic_DNA"/>
</dbReference>
<dbReference type="Proteomes" id="UP000499080">
    <property type="component" value="Unassembled WGS sequence"/>
</dbReference>
<evidence type="ECO:0000313" key="2">
    <source>
        <dbReference type="EMBL" id="GBM79159.1"/>
    </source>
</evidence>
<evidence type="ECO:0000313" key="3">
    <source>
        <dbReference type="Proteomes" id="UP000499080"/>
    </source>
</evidence>
<protein>
    <submittedName>
        <fullName evidence="2">Uncharacterized protein</fullName>
    </submittedName>
</protein>